<feature type="region of interest" description="Disordered" evidence="4">
    <location>
        <begin position="215"/>
        <end position="281"/>
    </location>
</feature>
<dbReference type="Gene3D" id="2.130.10.10">
    <property type="entry name" value="YVTN repeat-like/Quinoprotein amine dehydrogenase"/>
    <property type="match status" value="2"/>
</dbReference>
<dbReference type="InParanoid" id="C7ZCL9"/>
<dbReference type="GeneID" id="9670326"/>
<feature type="compositionally biased region" description="Pro residues" evidence="4">
    <location>
        <begin position="219"/>
        <end position="244"/>
    </location>
</feature>
<dbReference type="SMART" id="SM00320">
    <property type="entry name" value="WD40"/>
    <property type="match status" value="2"/>
</dbReference>
<evidence type="ECO:0000256" key="2">
    <source>
        <dbReference type="ARBA" id="ARBA00022737"/>
    </source>
</evidence>
<keyword evidence="2" id="KW-0677">Repeat</keyword>
<evidence type="ECO:0000256" key="3">
    <source>
        <dbReference type="PROSITE-ProRule" id="PRU00221"/>
    </source>
</evidence>
<feature type="compositionally biased region" description="Polar residues" evidence="4">
    <location>
        <begin position="249"/>
        <end position="268"/>
    </location>
</feature>
<feature type="region of interest" description="Disordered" evidence="4">
    <location>
        <begin position="178"/>
        <end position="198"/>
    </location>
</feature>
<evidence type="ECO:0000313" key="6">
    <source>
        <dbReference type="Proteomes" id="UP000005206"/>
    </source>
</evidence>
<dbReference type="HOGENOM" id="CLU_023816_0_0_1"/>
<feature type="repeat" description="WD" evidence="3">
    <location>
        <begin position="440"/>
        <end position="481"/>
    </location>
</feature>
<sequence>MENSFLQTSASSFASISALCGTLQTATARAIDALRDFVIYYPSARLDLASLSRELAELQMVSRLLHHNAESLDAGTATLPQRLEAALRGVVENARALLEEMDDALEPGRKPEDRTPAWLEHTAERLSPLARLAESLRIAMNLGLDGILLAINSEPHDGRRELPGYSSSQILQEAVSLRSRVEEDSDSEDFRVQSQRPTLSEFADAIQEYIEQTSTAAPNTPPEAPPPSISPPPPLGPPSGPPPSFGESLRQNSSNATLATAPETTGSSEVDEPPIPEYNAIGITNPSPLRISLRHLAKKELSNHEVIEVAYLVRSDKPTIAVCTMESPTRFYDINANQVSCLQNQHGVNMVFSRNGRQWAYLSEEDSRMLNPQSHDGKTFKKPVIHLGDYINGRRVSMPKWPGSKPLAFSQDGKWLAVGTTRGRVGLLDCLNFNKTSVVIPCHQDEVTHAVFTPDSRILVTQSRDGMIRLTDTETRKAIAKLETDTWKKPMFLGVAPQGDIIVSIWGDTVFHWNHGTQALESFELSSRRTREGWPMAISPDCRFLCCRTDDGVDVSDLYSGRVLYTIKFQSGYATTAAFSWDGRYLILGKAASWMGFRVAMSTLDVWELVF</sequence>
<dbReference type="VEuPathDB" id="FungiDB:NECHADRAFT_91498"/>
<reference evidence="5 6" key="1">
    <citation type="journal article" date="2009" name="PLoS Genet.">
        <title>The genome of Nectria haematococca: contribution of supernumerary chromosomes to gene expansion.</title>
        <authorList>
            <person name="Coleman J.J."/>
            <person name="Rounsley S.D."/>
            <person name="Rodriguez-Carres M."/>
            <person name="Kuo A."/>
            <person name="Wasmann C.C."/>
            <person name="Grimwood J."/>
            <person name="Schmutz J."/>
            <person name="Taga M."/>
            <person name="White G.J."/>
            <person name="Zhou S."/>
            <person name="Schwartz D.C."/>
            <person name="Freitag M."/>
            <person name="Ma L.J."/>
            <person name="Danchin E.G."/>
            <person name="Henrissat B."/>
            <person name="Coutinho P.M."/>
            <person name="Nelson D.R."/>
            <person name="Straney D."/>
            <person name="Napoli C.A."/>
            <person name="Barker B.M."/>
            <person name="Gribskov M."/>
            <person name="Rep M."/>
            <person name="Kroken S."/>
            <person name="Molnar I."/>
            <person name="Rensing C."/>
            <person name="Kennell J.C."/>
            <person name="Zamora J."/>
            <person name="Farman M.L."/>
            <person name="Selker E.U."/>
            <person name="Salamov A."/>
            <person name="Shapiro H."/>
            <person name="Pangilinan J."/>
            <person name="Lindquist E."/>
            <person name="Lamers C."/>
            <person name="Grigoriev I.V."/>
            <person name="Geiser D.M."/>
            <person name="Covert S.F."/>
            <person name="Temporini E."/>
            <person name="Vanetten H.D."/>
        </authorList>
    </citation>
    <scope>NUCLEOTIDE SEQUENCE [LARGE SCALE GENOMIC DNA]</scope>
    <source>
        <strain evidence="6">ATCC MYA-4622 / CBS 123669 / FGSC 9596 / NRRL 45880 / 77-13-4</strain>
    </source>
</reference>
<dbReference type="PANTHER" id="PTHR19848">
    <property type="entry name" value="WD40 REPEAT PROTEIN"/>
    <property type="match status" value="1"/>
</dbReference>
<dbReference type="AlphaFoldDB" id="C7ZCL9"/>
<accession>C7ZCL9</accession>
<evidence type="ECO:0000313" key="5">
    <source>
        <dbReference type="EMBL" id="EEU38287.1"/>
    </source>
</evidence>
<organism evidence="5 6">
    <name type="scientific">Fusarium vanettenii (strain ATCC MYA-4622 / CBS 123669 / FGSC 9596 / NRRL 45880 / 77-13-4)</name>
    <name type="common">Fusarium solani subsp. pisi</name>
    <dbReference type="NCBI Taxonomy" id="660122"/>
    <lineage>
        <taxon>Eukaryota</taxon>
        <taxon>Fungi</taxon>
        <taxon>Dikarya</taxon>
        <taxon>Ascomycota</taxon>
        <taxon>Pezizomycotina</taxon>
        <taxon>Sordariomycetes</taxon>
        <taxon>Hypocreomycetidae</taxon>
        <taxon>Hypocreales</taxon>
        <taxon>Nectriaceae</taxon>
        <taxon>Fusarium</taxon>
        <taxon>Fusarium solani species complex</taxon>
        <taxon>Fusarium vanettenii</taxon>
    </lineage>
</organism>
<dbReference type="PANTHER" id="PTHR19848:SF8">
    <property type="entry name" value="F-BOX AND WD REPEAT DOMAIN CONTAINING 7"/>
    <property type="match status" value="1"/>
</dbReference>
<protein>
    <submittedName>
        <fullName evidence="5">Uncharacterized protein</fullName>
    </submittedName>
</protein>
<keyword evidence="1 3" id="KW-0853">WD repeat</keyword>
<dbReference type="OrthoDB" id="2013972at2759"/>
<dbReference type="RefSeq" id="XP_003044000.1">
    <property type="nucleotide sequence ID" value="XM_003043954.1"/>
</dbReference>
<dbReference type="OMA" id="IPCHLDE"/>
<dbReference type="eggNOG" id="KOG0295">
    <property type="taxonomic scope" value="Eukaryota"/>
</dbReference>
<dbReference type="EMBL" id="GG698918">
    <property type="protein sequence ID" value="EEU38287.1"/>
    <property type="molecule type" value="Genomic_DNA"/>
</dbReference>
<dbReference type="InterPro" id="IPR001680">
    <property type="entry name" value="WD40_rpt"/>
</dbReference>
<proteinExistence type="predicted"/>
<dbReference type="PROSITE" id="PS50082">
    <property type="entry name" value="WD_REPEATS_2"/>
    <property type="match status" value="1"/>
</dbReference>
<dbReference type="SUPFAM" id="SSF69322">
    <property type="entry name" value="Tricorn protease domain 2"/>
    <property type="match status" value="1"/>
</dbReference>
<gene>
    <name evidence="5" type="ORF">NECHADRAFT_91498</name>
</gene>
<dbReference type="Proteomes" id="UP000005206">
    <property type="component" value="Chromosome 2"/>
</dbReference>
<evidence type="ECO:0000256" key="4">
    <source>
        <dbReference type="SAM" id="MobiDB-lite"/>
    </source>
</evidence>
<name>C7ZCL9_FUSV7</name>
<keyword evidence="6" id="KW-1185">Reference proteome</keyword>
<dbReference type="Pfam" id="PF00400">
    <property type="entry name" value="WD40"/>
    <property type="match status" value="1"/>
</dbReference>
<evidence type="ECO:0000256" key="1">
    <source>
        <dbReference type="ARBA" id="ARBA00022574"/>
    </source>
</evidence>
<dbReference type="InterPro" id="IPR015943">
    <property type="entry name" value="WD40/YVTN_repeat-like_dom_sf"/>
</dbReference>
<dbReference type="KEGG" id="nhe:NECHADRAFT_91498"/>